<dbReference type="InterPro" id="IPR029060">
    <property type="entry name" value="PIN-like_dom_sf"/>
</dbReference>
<feature type="binding site" evidence="8">
    <location>
        <position position="9"/>
    </location>
    <ligand>
        <name>Mg(2+)</name>
        <dbReference type="ChEBI" id="CHEBI:18420"/>
    </ligand>
</feature>
<reference evidence="10" key="1">
    <citation type="journal article" date="2024" name="Syst. Appl. Microbiol.">
        <title>First single-strain enrichments of Electrothrix cable bacteria, description of E. aestuarii sp. nov. and E. rattekaaiensis sp. nov., and proposal of a cable bacteria taxonomy following the rules of the SeqCode.</title>
        <authorList>
            <person name="Plum-Jensen L.E."/>
            <person name="Schramm A."/>
            <person name="Marshall I.P.G."/>
        </authorList>
    </citation>
    <scope>NUCLEOTIDE SEQUENCE</scope>
    <source>
        <strain evidence="10">Rat1</strain>
    </source>
</reference>
<comment type="cofactor">
    <cofactor evidence="1 8">
        <name>Mg(2+)</name>
        <dbReference type="ChEBI" id="CHEBI:18420"/>
    </cofactor>
</comment>
<dbReference type="KEGG" id="eaj:Q3M24_22130"/>
<evidence type="ECO:0000256" key="8">
    <source>
        <dbReference type="HAMAP-Rule" id="MF_00265"/>
    </source>
</evidence>
<dbReference type="AlphaFoldDB" id="A0AAU8LV42"/>
<dbReference type="GO" id="GO:0000287">
    <property type="term" value="F:magnesium ion binding"/>
    <property type="evidence" value="ECO:0007669"/>
    <property type="project" value="UniProtKB-UniRule"/>
</dbReference>
<keyword evidence="6 8" id="KW-0460">Magnesium</keyword>
<dbReference type="InterPro" id="IPR002716">
    <property type="entry name" value="PIN_dom"/>
</dbReference>
<dbReference type="EC" id="3.1.-.-" evidence="8"/>
<name>A0AAU8LV42_9BACT</name>
<feature type="domain" description="PIN" evidence="9">
    <location>
        <begin position="7"/>
        <end position="119"/>
    </location>
</feature>
<dbReference type="InterPro" id="IPR050556">
    <property type="entry name" value="Type_II_TA_system_RNase"/>
</dbReference>
<evidence type="ECO:0000256" key="3">
    <source>
        <dbReference type="ARBA" id="ARBA00022722"/>
    </source>
</evidence>
<dbReference type="GO" id="GO:0004540">
    <property type="term" value="F:RNA nuclease activity"/>
    <property type="evidence" value="ECO:0007669"/>
    <property type="project" value="InterPro"/>
</dbReference>
<evidence type="ECO:0000256" key="6">
    <source>
        <dbReference type="ARBA" id="ARBA00022842"/>
    </source>
</evidence>
<evidence type="ECO:0000256" key="5">
    <source>
        <dbReference type="ARBA" id="ARBA00022801"/>
    </source>
</evidence>
<comment type="similarity">
    <text evidence="7 8">Belongs to the PINc/VapC protein family.</text>
</comment>
<evidence type="ECO:0000313" key="10">
    <source>
        <dbReference type="EMBL" id="XCN72942.1"/>
    </source>
</evidence>
<dbReference type="Gene3D" id="3.40.50.1010">
    <property type="entry name" value="5'-nuclease"/>
    <property type="match status" value="1"/>
</dbReference>
<comment type="function">
    <text evidence="8">Toxic component of a toxin-antitoxin (TA) system. An RNase.</text>
</comment>
<reference evidence="10" key="2">
    <citation type="submission" date="2024-06" db="EMBL/GenBank/DDBJ databases">
        <authorList>
            <person name="Plum-Jensen L.E."/>
            <person name="Schramm A."/>
            <person name="Marshall I.P.G."/>
        </authorList>
    </citation>
    <scope>NUCLEOTIDE SEQUENCE</scope>
    <source>
        <strain evidence="10">Rat1</strain>
    </source>
</reference>
<organism evidence="10">
    <name type="scientific">Candidatus Electrothrix aestuarii</name>
    <dbReference type="NCBI Taxonomy" id="3062594"/>
    <lineage>
        <taxon>Bacteria</taxon>
        <taxon>Pseudomonadati</taxon>
        <taxon>Thermodesulfobacteriota</taxon>
        <taxon>Desulfobulbia</taxon>
        <taxon>Desulfobulbales</taxon>
        <taxon>Desulfobulbaceae</taxon>
        <taxon>Candidatus Electrothrix</taxon>
    </lineage>
</organism>
<dbReference type="GO" id="GO:0016787">
    <property type="term" value="F:hydrolase activity"/>
    <property type="evidence" value="ECO:0007669"/>
    <property type="project" value="UniProtKB-KW"/>
</dbReference>
<dbReference type="PANTHER" id="PTHR33653">
    <property type="entry name" value="RIBONUCLEASE VAPC2"/>
    <property type="match status" value="1"/>
</dbReference>
<keyword evidence="2 8" id="KW-1277">Toxin-antitoxin system</keyword>
<accession>A0AAU8LV42</accession>
<sequence length="127" mass="14274">MSGERLLLDTNAVVALLQGDVRLVRLLRQAEWIGISVISRIEFLVFSGLTESDRWLFQQFLQRVEVVELAADDTALTEQIIAVRQQYRLKLPDAVIAAMAIQKDAALVTADRGFSKMADNLTVINWT</sequence>
<dbReference type="CDD" id="cd18738">
    <property type="entry name" value="PIN_VapC4-5_FitB-like"/>
    <property type="match status" value="1"/>
</dbReference>
<evidence type="ECO:0000259" key="9">
    <source>
        <dbReference type="Pfam" id="PF01850"/>
    </source>
</evidence>
<keyword evidence="3 8" id="KW-0540">Nuclease</keyword>
<proteinExistence type="inferred from homology"/>
<protein>
    <recommendedName>
        <fullName evidence="8">Ribonuclease VapC</fullName>
        <shortName evidence="8">RNase VapC</shortName>
        <ecNumber evidence="8">3.1.-.-</ecNumber>
    </recommendedName>
    <alternativeName>
        <fullName evidence="8">Toxin VapC</fullName>
    </alternativeName>
</protein>
<dbReference type="InterPro" id="IPR022907">
    <property type="entry name" value="VapC_family"/>
</dbReference>
<dbReference type="GO" id="GO:0090729">
    <property type="term" value="F:toxin activity"/>
    <property type="evidence" value="ECO:0007669"/>
    <property type="project" value="UniProtKB-KW"/>
</dbReference>
<dbReference type="EMBL" id="CP159373">
    <property type="protein sequence ID" value="XCN72942.1"/>
    <property type="molecule type" value="Genomic_DNA"/>
</dbReference>
<gene>
    <name evidence="8" type="primary">vapC</name>
    <name evidence="10" type="ORF">Q3M24_22130</name>
</gene>
<dbReference type="PANTHER" id="PTHR33653:SF1">
    <property type="entry name" value="RIBONUCLEASE VAPC2"/>
    <property type="match status" value="1"/>
</dbReference>
<dbReference type="HAMAP" id="MF_00265">
    <property type="entry name" value="VapC_Nob1"/>
    <property type="match status" value="1"/>
</dbReference>
<keyword evidence="8" id="KW-0800">Toxin</keyword>
<evidence type="ECO:0000256" key="7">
    <source>
        <dbReference type="ARBA" id="ARBA00038093"/>
    </source>
</evidence>
<evidence type="ECO:0000256" key="2">
    <source>
        <dbReference type="ARBA" id="ARBA00022649"/>
    </source>
</evidence>
<evidence type="ECO:0000256" key="1">
    <source>
        <dbReference type="ARBA" id="ARBA00001946"/>
    </source>
</evidence>
<dbReference type="SUPFAM" id="SSF88723">
    <property type="entry name" value="PIN domain-like"/>
    <property type="match status" value="1"/>
</dbReference>
<keyword evidence="4 8" id="KW-0479">Metal-binding</keyword>
<keyword evidence="5 8" id="KW-0378">Hydrolase</keyword>
<evidence type="ECO:0000256" key="4">
    <source>
        <dbReference type="ARBA" id="ARBA00022723"/>
    </source>
</evidence>
<feature type="binding site" evidence="8">
    <location>
        <position position="93"/>
    </location>
    <ligand>
        <name>Mg(2+)</name>
        <dbReference type="ChEBI" id="CHEBI:18420"/>
    </ligand>
</feature>
<dbReference type="Pfam" id="PF01850">
    <property type="entry name" value="PIN"/>
    <property type="match status" value="1"/>
</dbReference>